<proteinExistence type="predicted"/>
<evidence type="ECO:0000313" key="1">
    <source>
        <dbReference type="EMBL" id="MCB8883024.1"/>
    </source>
</evidence>
<organism evidence="1 2">
    <name type="scientific">Acidisoma cellulosilyticum</name>
    <dbReference type="NCBI Taxonomy" id="2802395"/>
    <lineage>
        <taxon>Bacteria</taxon>
        <taxon>Pseudomonadati</taxon>
        <taxon>Pseudomonadota</taxon>
        <taxon>Alphaproteobacteria</taxon>
        <taxon>Acetobacterales</taxon>
        <taxon>Acidocellaceae</taxon>
        <taxon>Acidisoma</taxon>
    </lineage>
</organism>
<sequence length="169" mass="18006">MADGCGCEPEVKPPAIGFLGAGTTSFEGTDSALTKAAMRVAAVNDRLVKMNLEDTPRNHAFAEALDDGRDALLELVEIPAQSPRACCIKLTTLKQMTIWYQEGDPDILNCFVAYAHEVTALLHQSSIDKPGTDDPSPALALSKSVRWFLGIAGAVPSALFSRWDSGGLS</sequence>
<gene>
    <name evidence="1" type="ORF">ACELLULO517_22440</name>
</gene>
<dbReference type="RefSeq" id="WP_227309681.1">
    <property type="nucleotide sequence ID" value="NZ_JAESVA010000010.1"/>
</dbReference>
<name>A0A963Z565_9PROT</name>
<reference evidence="1 2" key="1">
    <citation type="journal article" date="2021" name="Microorganisms">
        <title>Acidisoma silvae sp. nov. and Acidisomacellulosilytica sp. nov., Two Acidophilic Bacteria Isolated from Decaying Wood, Hydrolyzing Cellulose and Producing Poly-3-hydroxybutyrate.</title>
        <authorList>
            <person name="Mieszkin S."/>
            <person name="Pouder E."/>
            <person name="Uroz S."/>
            <person name="Simon-Colin C."/>
            <person name="Alain K."/>
        </authorList>
    </citation>
    <scope>NUCLEOTIDE SEQUENCE [LARGE SCALE GENOMIC DNA]</scope>
    <source>
        <strain evidence="1 2">HW T5.17</strain>
    </source>
</reference>
<accession>A0A963Z565</accession>
<keyword evidence="2" id="KW-1185">Reference proteome</keyword>
<protein>
    <submittedName>
        <fullName evidence="1">Uncharacterized protein</fullName>
    </submittedName>
</protein>
<dbReference type="AlphaFoldDB" id="A0A963Z565"/>
<dbReference type="EMBL" id="JAESVA010000010">
    <property type="protein sequence ID" value="MCB8883024.1"/>
    <property type="molecule type" value="Genomic_DNA"/>
</dbReference>
<dbReference type="Proteomes" id="UP000721844">
    <property type="component" value="Unassembled WGS sequence"/>
</dbReference>
<comment type="caution">
    <text evidence="1">The sequence shown here is derived from an EMBL/GenBank/DDBJ whole genome shotgun (WGS) entry which is preliminary data.</text>
</comment>
<evidence type="ECO:0000313" key="2">
    <source>
        <dbReference type="Proteomes" id="UP000721844"/>
    </source>
</evidence>